<protein>
    <submittedName>
        <fullName evidence="3">DUF3883 domain-containing protein</fullName>
    </submittedName>
</protein>
<evidence type="ECO:0000313" key="4">
    <source>
        <dbReference type="Proteomes" id="UP000532162"/>
    </source>
</evidence>
<evidence type="ECO:0000259" key="2">
    <source>
        <dbReference type="Pfam" id="PF13020"/>
    </source>
</evidence>
<gene>
    <name evidence="3" type="ORF">HX900_18325</name>
</gene>
<sequence length="334" mass="37879">MKKVLWVKFGWSEYYRGGPVDGNFGWLKDAKGSKKEGKGHEAFNFLPVNGTYYCYVPPQKKEYAPWNEDNHGWTVICLAKRPKHTGIHIIGWYEDATLLGRWLKPPKDKVPVEGDDRSSAYDWSYCIKSKSAFFIPPENRMVPFSHPSVRQGKYSFLVGPDVDPKPEKKALLTLLTSRLDQLRDVAVQQPSEEVVPDPELNPSDPLTGFGSPEHRKKVEKAAEKAVIAYYAKRMFKSEDMTKVKCGYDFLFRKGSTSLHVEIKGTSSENAGFFLTRNEHDAGLKKDSAWRLAMVTQALSDNPVVQVYDAKQLLKAFDMTPYVYLGRPIFAPESA</sequence>
<feature type="domain" description="Protein NO VEIN C-terminal" evidence="2">
    <location>
        <begin position="219"/>
        <end position="304"/>
    </location>
</feature>
<organism evidence="3 4">
    <name type="scientific">Rhizobium changzhiense</name>
    <dbReference type="NCBI Taxonomy" id="2692317"/>
    <lineage>
        <taxon>Bacteria</taxon>
        <taxon>Pseudomonadati</taxon>
        <taxon>Pseudomonadota</taxon>
        <taxon>Alphaproteobacteria</taxon>
        <taxon>Hyphomicrobiales</taxon>
        <taxon>Rhizobiaceae</taxon>
        <taxon>Rhizobium/Agrobacterium group</taxon>
        <taxon>Rhizobium</taxon>
    </lineage>
</organism>
<dbReference type="Proteomes" id="UP000532162">
    <property type="component" value="Unassembled WGS sequence"/>
</dbReference>
<dbReference type="EMBL" id="JACCPJ010000002">
    <property type="protein sequence ID" value="NZD63063.1"/>
    <property type="molecule type" value="Genomic_DNA"/>
</dbReference>
<evidence type="ECO:0000313" key="3">
    <source>
        <dbReference type="EMBL" id="NZD63063.1"/>
    </source>
</evidence>
<dbReference type="Pfam" id="PF13020">
    <property type="entry name" value="NOV_C"/>
    <property type="match status" value="1"/>
</dbReference>
<evidence type="ECO:0000256" key="1">
    <source>
        <dbReference type="SAM" id="MobiDB-lite"/>
    </source>
</evidence>
<reference evidence="3 4" key="1">
    <citation type="submission" date="2020-07" db="EMBL/GenBank/DDBJ databases">
        <authorList>
            <person name="Sun Q."/>
        </authorList>
    </citation>
    <scope>NUCLEOTIDE SEQUENCE [LARGE SCALE GENOMIC DNA]</scope>
    <source>
        <strain evidence="3 4">WYCCWR 11290</strain>
    </source>
</reference>
<accession>A0A7Z0RP27</accession>
<feature type="region of interest" description="Disordered" evidence="1">
    <location>
        <begin position="189"/>
        <end position="215"/>
    </location>
</feature>
<comment type="caution">
    <text evidence="3">The sequence shown here is derived from an EMBL/GenBank/DDBJ whole genome shotgun (WGS) entry which is preliminary data.</text>
</comment>
<dbReference type="AlphaFoldDB" id="A0A7Z0RP27"/>
<proteinExistence type="predicted"/>
<dbReference type="RefSeq" id="WP_180695371.1">
    <property type="nucleotide sequence ID" value="NZ_JACCPJ010000002.1"/>
</dbReference>
<name>A0A7Z0RP27_9HYPH</name>
<dbReference type="InterPro" id="IPR024975">
    <property type="entry name" value="NOV_C"/>
</dbReference>